<dbReference type="HOGENOM" id="CLU_110355_6_1_9"/>
<evidence type="ECO:0000259" key="2">
    <source>
        <dbReference type="Pfam" id="PF03795"/>
    </source>
</evidence>
<evidence type="ECO:0000256" key="1">
    <source>
        <dbReference type="ARBA" id="ARBA00007689"/>
    </source>
</evidence>
<reference evidence="3 4" key="1">
    <citation type="submission" date="2014-08" db="EMBL/GenBank/DDBJ databases">
        <title>Comparative genomics of the Paenibacillus odorifer group.</title>
        <authorList>
            <person name="den Bakker H.C."/>
            <person name="Tsai Y.-C."/>
            <person name="Martin N."/>
            <person name="Korlach J."/>
            <person name="Wiedmann M."/>
        </authorList>
    </citation>
    <scope>NUCLEOTIDE SEQUENCE [LARGE SCALE GENOMIC DNA]</scope>
    <source>
        <strain evidence="3 4">DSM 14472</strain>
    </source>
</reference>
<dbReference type="PANTHER" id="PTHR37828:SF1">
    <property type="entry name" value="YCII-RELATED DOMAIN-CONTAINING PROTEIN"/>
    <property type="match status" value="1"/>
</dbReference>
<dbReference type="InterPro" id="IPR005545">
    <property type="entry name" value="YCII"/>
</dbReference>
<sequence>MFIVLLTYTAPIERIDELLEEHRAFLRTQYDGGRFLVSGPRNPRTGGVIVAKGESREELLKVLENDPFYREGAASYELVSFNPVLHQQVLSGFLGKE</sequence>
<dbReference type="RefSeq" id="WP_038699695.1">
    <property type="nucleotide sequence ID" value="NZ_CP009286.1"/>
</dbReference>
<dbReference type="OrthoDB" id="9814407at2"/>
<gene>
    <name evidence="3" type="ORF">PSTEL_26410</name>
</gene>
<comment type="similarity">
    <text evidence="1">Belongs to the YciI family.</text>
</comment>
<accession>A0A089LX62</accession>
<keyword evidence="4" id="KW-1185">Reference proteome</keyword>
<dbReference type="SUPFAM" id="SSF54909">
    <property type="entry name" value="Dimeric alpha+beta barrel"/>
    <property type="match status" value="1"/>
</dbReference>
<feature type="domain" description="YCII-related" evidence="2">
    <location>
        <begin position="1"/>
        <end position="82"/>
    </location>
</feature>
<organism evidence="3 4">
    <name type="scientific">Paenibacillus stellifer</name>
    <dbReference type="NCBI Taxonomy" id="169760"/>
    <lineage>
        <taxon>Bacteria</taxon>
        <taxon>Bacillati</taxon>
        <taxon>Bacillota</taxon>
        <taxon>Bacilli</taxon>
        <taxon>Bacillales</taxon>
        <taxon>Paenibacillaceae</taxon>
        <taxon>Paenibacillus</taxon>
    </lineage>
</organism>
<evidence type="ECO:0000313" key="4">
    <source>
        <dbReference type="Proteomes" id="UP000029507"/>
    </source>
</evidence>
<protein>
    <recommendedName>
        <fullName evidence="2">YCII-related domain-containing protein</fullName>
    </recommendedName>
</protein>
<dbReference type="Pfam" id="PF03795">
    <property type="entry name" value="YCII"/>
    <property type="match status" value="1"/>
</dbReference>
<dbReference type="Proteomes" id="UP000029507">
    <property type="component" value="Chromosome"/>
</dbReference>
<dbReference type="EMBL" id="CP009286">
    <property type="protein sequence ID" value="AIQ66121.1"/>
    <property type="molecule type" value="Genomic_DNA"/>
</dbReference>
<dbReference type="AlphaFoldDB" id="A0A089LX62"/>
<dbReference type="Gene3D" id="3.30.70.1060">
    <property type="entry name" value="Dimeric alpha+beta barrel"/>
    <property type="match status" value="1"/>
</dbReference>
<name>A0A089LX62_9BACL</name>
<proteinExistence type="inferred from homology"/>
<dbReference type="KEGG" id="pste:PSTEL_26410"/>
<dbReference type="STRING" id="169760.PSTEL_26410"/>
<dbReference type="PANTHER" id="PTHR37828">
    <property type="entry name" value="GSR2449 PROTEIN"/>
    <property type="match status" value="1"/>
</dbReference>
<dbReference type="InterPro" id="IPR011008">
    <property type="entry name" value="Dimeric_a/b-barrel"/>
</dbReference>
<evidence type="ECO:0000313" key="3">
    <source>
        <dbReference type="EMBL" id="AIQ66121.1"/>
    </source>
</evidence>